<evidence type="ECO:0000259" key="6">
    <source>
        <dbReference type="PROSITE" id="PS51918"/>
    </source>
</evidence>
<keyword evidence="5" id="KW-0411">Iron-sulfur</keyword>
<dbReference type="Gene3D" id="3.20.20.70">
    <property type="entry name" value="Aldolase class I"/>
    <property type="match status" value="1"/>
</dbReference>
<comment type="cofactor">
    <cofactor evidence="1">
        <name>[4Fe-4S] cluster</name>
        <dbReference type="ChEBI" id="CHEBI:49883"/>
    </cofactor>
</comment>
<evidence type="ECO:0000256" key="4">
    <source>
        <dbReference type="ARBA" id="ARBA00023004"/>
    </source>
</evidence>
<gene>
    <name evidence="7" type="ORF">A1355_10805</name>
</gene>
<dbReference type="GO" id="GO:0046872">
    <property type="term" value="F:metal ion binding"/>
    <property type="evidence" value="ECO:0007669"/>
    <property type="project" value="UniProtKB-KW"/>
</dbReference>
<dbReference type="GO" id="GO:0003824">
    <property type="term" value="F:catalytic activity"/>
    <property type="evidence" value="ECO:0007669"/>
    <property type="project" value="InterPro"/>
</dbReference>
<dbReference type="PANTHER" id="PTHR11228">
    <property type="entry name" value="RADICAL SAM DOMAIN PROTEIN"/>
    <property type="match status" value="1"/>
</dbReference>
<evidence type="ECO:0000256" key="5">
    <source>
        <dbReference type="ARBA" id="ARBA00023014"/>
    </source>
</evidence>
<dbReference type="EMBL" id="LUUK01000194">
    <property type="protein sequence ID" value="OAI15223.1"/>
    <property type="molecule type" value="Genomic_DNA"/>
</dbReference>
<evidence type="ECO:0000256" key="1">
    <source>
        <dbReference type="ARBA" id="ARBA00001966"/>
    </source>
</evidence>
<dbReference type="InterPro" id="IPR007197">
    <property type="entry name" value="rSAM"/>
</dbReference>
<dbReference type="InterPro" id="IPR058240">
    <property type="entry name" value="rSAM_sf"/>
</dbReference>
<organism evidence="7 8">
    <name type="scientific">Methylomonas koyamae</name>
    <dbReference type="NCBI Taxonomy" id="702114"/>
    <lineage>
        <taxon>Bacteria</taxon>
        <taxon>Pseudomonadati</taxon>
        <taxon>Pseudomonadota</taxon>
        <taxon>Gammaproteobacteria</taxon>
        <taxon>Methylococcales</taxon>
        <taxon>Methylococcaceae</taxon>
        <taxon>Methylomonas</taxon>
    </lineage>
</organism>
<dbReference type="CDD" id="cd21109">
    <property type="entry name" value="SPASM"/>
    <property type="match status" value="1"/>
</dbReference>
<protein>
    <submittedName>
        <fullName evidence="7">Radical SAM protein</fullName>
    </submittedName>
</protein>
<dbReference type="InterPro" id="IPR050377">
    <property type="entry name" value="Radical_SAM_PqqE_MftC-like"/>
</dbReference>
<keyword evidence="2" id="KW-0949">S-adenosyl-L-methionine</keyword>
<dbReference type="SFLD" id="SFLDG01067">
    <property type="entry name" value="SPASM/twitch_domain_containing"/>
    <property type="match status" value="1"/>
</dbReference>
<dbReference type="SUPFAM" id="SSF102114">
    <property type="entry name" value="Radical SAM enzymes"/>
    <property type="match status" value="1"/>
</dbReference>
<dbReference type="Pfam" id="PF04055">
    <property type="entry name" value="Radical_SAM"/>
    <property type="match status" value="1"/>
</dbReference>
<dbReference type="CDD" id="cd01335">
    <property type="entry name" value="Radical_SAM"/>
    <property type="match status" value="1"/>
</dbReference>
<feature type="domain" description="Radical SAM core" evidence="6">
    <location>
        <begin position="32"/>
        <end position="249"/>
    </location>
</feature>
<dbReference type="OrthoDB" id="9800840at2"/>
<dbReference type="Pfam" id="PF13186">
    <property type="entry name" value="SPASM"/>
    <property type="match status" value="1"/>
</dbReference>
<dbReference type="AlphaFoldDB" id="A0A177NCQ5"/>
<sequence length="366" mass="41548">MTDKYGIDSHKLVYHPKRVAQWLDGRQDWELAKSVYPIYMEISPVGACNHRCTFCAVDYIGYQAKRLDVNILADRLAEMGRLGVKSIMYAGEGEPMLHKEINEIVKATVDAGIDVSFTTNGTLMNTKFIEQSLPLTSWIKVSLNAGSAENYAAIHRTKAADFDLVLNNLRAAVAHKRAYGLTCTLGAQILLLPENRGEIAILAGICKDIGLDYLVVKPYSQHLFSETRLYENLRYDDLLGMAEELAAFNGDGFNVVFREQTMKNYSQSDEQRYQTCHATPYFWAYIMADGEVYGCSAYLTDSRFAYGNIAEQSFQAIWEGDKRRANWHYIGHELDIHECRKNCRMEAVNQYLDKLADNQPAHVNFI</sequence>
<accession>A0A177NCQ5</accession>
<dbReference type="Proteomes" id="UP000077628">
    <property type="component" value="Unassembled WGS sequence"/>
</dbReference>
<keyword evidence="3" id="KW-0479">Metal-binding</keyword>
<comment type="caution">
    <text evidence="7">The sequence shown here is derived from an EMBL/GenBank/DDBJ whole genome shotgun (WGS) entry which is preliminary data.</text>
</comment>
<evidence type="ECO:0000313" key="7">
    <source>
        <dbReference type="EMBL" id="OAI15223.1"/>
    </source>
</evidence>
<dbReference type="InterPro" id="IPR013785">
    <property type="entry name" value="Aldolase_TIM"/>
</dbReference>
<keyword evidence="8" id="KW-1185">Reference proteome</keyword>
<evidence type="ECO:0000313" key="8">
    <source>
        <dbReference type="Proteomes" id="UP000077628"/>
    </source>
</evidence>
<dbReference type="RefSeq" id="WP_064030658.1">
    <property type="nucleotide sequence ID" value="NZ_LUUK01000194.1"/>
</dbReference>
<dbReference type="PANTHER" id="PTHR11228:SF7">
    <property type="entry name" value="PQQA PEPTIDE CYCLASE"/>
    <property type="match status" value="1"/>
</dbReference>
<proteinExistence type="predicted"/>
<dbReference type="GO" id="GO:0051536">
    <property type="term" value="F:iron-sulfur cluster binding"/>
    <property type="evidence" value="ECO:0007669"/>
    <property type="project" value="UniProtKB-KW"/>
</dbReference>
<evidence type="ECO:0000256" key="2">
    <source>
        <dbReference type="ARBA" id="ARBA00022691"/>
    </source>
</evidence>
<name>A0A177NCQ5_9GAMM</name>
<dbReference type="SFLD" id="SFLDS00029">
    <property type="entry name" value="Radical_SAM"/>
    <property type="match status" value="1"/>
</dbReference>
<evidence type="ECO:0000256" key="3">
    <source>
        <dbReference type="ARBA" id="ARBA00022723"/>
    </source>
</evidence>
<keyword evidence="4" id="KW-0408">Iron</keyword>
<dbReference type="STRING" id="702114.A1355_10805"/>
<dbReference type="PROSITE" id="PS51918">
    <property type="entry name" value="RADICAL_SAM"/>
    <property type="match status" value="1"/>
</dbReference>
<dbReference type="InterPro" id="IPR023885">
    <property type="entry name" value="4Fe4S-binding_SPASM_dom"/>
</dbReference>
<reference evidence="8" key="1">
    <citation type="submission" date="2016-03" db="EMBL/GenBank/DDBJ databases">
        <authorList>
            <person name="Heylen K."/>
            <person name="De Vos P."/>
            <person name="Vekeman B."/>
        </authorList>
    </citation>
    <scope>NUCLEOTIDE SEQUENCE [LARGE SCALE GENOMIC DNA]</scope>
    <source>
        <strain evidence="8">R-45383</strain>
    </source>
</reference>